<dbReference type="AlphaFoldDB" id="A0A1T4ZTK4"/>
<dbReference type="Pfam" id="PF00899">
    <property type="entry name" value="ThiF"/>
    <property type="match status" value="1"/>
</dbReference>
<evidence type="ECO:0000313" key="3">
    <source>
        <dbReference type="Proteomes" id="UP000190852"/>
    </source>
</evidence>
<organism evidence="2 3">
    <name type="scientific">Parabacteroides chartae</name>
    <dbReference type="NCBI Taxonomy" id="1037355"/>
    <lineage>
        <taxon>Bacteria</taxon>
        <taxon>Pseudomonadati</taxon>
        <taxon>Bacteroidota</taxon>
        <taxon>Bacteroidia</taxon>
        <taxon>Bacteroidales</taxon>
        <taxon>Tannerellaceae</taxon>
        <taxon>Parabacteroides</taxon>
    </lineage>
</organism>
<dbReference type="RefSeq" id="WP_079681890.1">
    <property type="nucleotide sequence ID" value="NZ_FUYQ01000001.1"/>
</dbReference>
<dbReference type="SUPFAM" id="SSF69572">
    <property type="entry name" value="Activating enzymes of the ubiquitin-like proteins"/>
    <property type="match status" value="1"/>
</dbReference>
<dbReference type="InterPro" id="IPR035985">
    <property type="entry name" value="Ubiquitin-activating_enz"/>
</dbReference>
<keyword evidence="3" id="KW-1185">Reference proteome</keyword>
<dbReference type="InterPro" id="IPR045886">
    <property type="entry name" value="ThiF/MoeB/HesA"/>
</dbReference>
<dbReference type="PANTHER" id="PTHR43267">
    <property type="entry name" value="TRNA THREONYLCARBAMOYLADENOSINE DEHYDRATASE"/>
    <property type="match status" value="1"/>
</dbReference>
<dbReference type="EMBL" id="FUYQ01000001">
    <property type="protein sequence ID" value="SKB26070.1"/>
    <property type="molecule type" value="Genomic_DNA"/>
</dbReference>
<proteinExistence type="predicted"/>
<dbReference type="GO" id="GO:0061503">
    <property type="term" value="F:tRNA threonylcarbamoyladenosine dehydratase"/>
    <property type="evidence" value="ECO:0007669"/>
    <property type="project" value="TreeGrafter"/>
</dbReference>
<dbReference type="PANTHER" id="PTHR43267:SF1">
    <property type="entry name" value="TRNA THREONYLCARBAMOYLADENOSINE DEHYDRATASE"/>
    <property type="match status" value="1"/>
</dbReference>
<reference evidence="3" key="1">
    <citation type="submission" date="2017-02" db="EMBL/GenBank/DDBJ databases">
        <authorList>
            <person name="Varghese N."/>
            <person name="Submissions S."/>
        </authorList>
    </citation>
    <scope>NUCLEOTIDE SEQUENCE [LARGE SCALE GENOMIC DNA]</scope>
    <source>
        <strain evidence="3">DSM 24967</strain>
    </source>
</reference>
<feature type="domain" description="THIF-type NAD/FAD binding fold" evidence="1">
    <location>
        <begin position="14"/>
        <end position="260"/>
    </location>
</feature>
<evidence type="ECO:0000313" key="2">
    <source>
        <dbReference type="EMBL" id="SKB26070.1"/>
    </source>
</evidence>
<accession>A0A1T4ZTK4</accession>
<dbReference type="GO" id="GO:0061504">
    <property type="term" value="P:cyclic threonylcarbamoyladenosine biosynthetic process"/>
    <property type="evidence" value="ECO:0007669"/>
    <property type="project" value="TreeGrafter"/>
</dbReference>
<dbReference type="CDD" id="cd00755">
    <property type="entry name" value="YgdL_like"/>
    <property type="match status" value="1"/>
</dbReference>
<gene>
    <name evidence="2" type="ORF">SAMN05660349_00112</name>
</gene>
<dbReference type="Gene3D" id="3.40.50.720">
    <property type="entry name" value="NAD(P)-binding Rossmann-like Domain"/>
    <property type="match status" value="1"/>
</dbReference>
<sequence length="265" mass="29100">MGLEKGIFKRTELLVGNDWMTRIASARVIIFGVGGVGSWCAESLVRSGVRYLTIVDSDRICVTNINRQLMATTKTVGRVKVDVLKERLLDINPLAEITALQQIYSAETADSFALHSYDYIIDAIDSLENKADLIRRATKTDAVFFSSMGAALKMNPLKIEVAEFWKVKGCPLAAALRRKMKKGEKPSKKFKCVFSEELLENRGANSSCGTSACLCPKSHNAPGDPDLANHEWCSSKARINGTLAHTTAMFGFTLAGLVMQDLCKE</sequence>
<protein>
    <submittedName>
        <fullName evidence="2">tRNA A37 threonylcarbamoyladenosine dehydratase</fullName>
    </submittedName>
</protein>
<dbReference type="InterPro" id="IPR000594">
    <property type="entry name" value="ThiF_NAD_FAD-bd"/>
</dbReference>
<dbReference type="GO" id="GO:0008641">
    <property type="term" value="F:ubiquitin-like modifier activating enzyme activity"/>
    <property type="evidence" value="ECO:0007669"/>
    <property type="project" value="InterPro"/>
</dbReference>
<evidence type="ECO:0000259" key="1">
    <source>
        <dbReference type="Pfam" id="PF00899"/>
    </source>
</evidence>
<dbReference type="Proteomes" id="UP000190852">
    <property type="component" value="Unassembled WGS sequence"/>
</dbReference>
<name>A0A1T4ZTK4_9BACT</name>